<accession>A0A934S410</accession>
<feature type="chain" id="PRO_5036928672" evidence="1">
    <location>
        <begin position="21"/>
        <end position="245"/>
    </location>
</feature>
<protein>
    <submittedName>
        <fullName evidence="2">Uncharacterized protein</fullName>
    </submittedName>
</protein>
<reference evidence="2" key="1">
    <citation type="submission" date="2021-01" db="EMBL/GenBank/DDBJ databases">
        <title>Modified the classification status of verrucomicrobia.</title>
        <authorList>
            <person name="Feng X."/>
        </authorList>
    </citation>
    <scope>NUCLEOTIDE SEQUENCE</scope>
    <source>
        <strain evidence="2">KCTC 22041</strain>
    </source>
</reference>
<evidence type="ECO:0000313" key="3">
    <source>
        <dbReference type="Proteomes" id="UP000603141"/>
    </source>
</evidence>
<dbReference type="Proteomes" id="UP000603141">
    <property type="component" value="Unassembled WGS sequence"/>
</dbReference>
<sequence>MKTQTLLLLAVVLPISSLFAQEMPMDDPYVQNANRQETRDTINISICYEDFSMPLALAAKLQRENLTDAELYQRIVESLGKEVKQESLCVIRSRPTLKATSGSITETIYPTEYEPGTMPVSLTIDGAVTPESARFCRIPATPTSFETRNVGFSLEVDPTFGEDLKTLRLLLCPEHVVLVGKTEAGIENSKTTMPTFETQRLSTSVMVNVGIPAFIGTMNRSPESVQDPDSANKVWFAFVTATLAK</sequence>
<organism evidence="2 3">
    <name type="scientific">Luteolibacter pohnpeiensis</name>
    <dbReference type="NCBI Taxonomy" id="454153"/>
    <lineage>
        <taxon>Bacteria</taxon>
        <taxon>Pseudomonadati</taxon>
        <taxon>Verrucomicrobiota</taxon>
        <taxon>Verrucomicrobiia</taxon>
        <taxon>Verrucomicrobiales</taxon>
        <taxon>Verrucomicrobiaceae</taxon>
        <taxon>Luteolibacter</taxon>
    </lineage>
</organism>
<evidence type="ECO:0000313" key="2">
    <source>
        <dbReference type="EMBL" id="MBK1880785.1"/>
    </source>
</evidence>
<dbReference type="AlphaFoldDB" id="A0A934S410"/>
<evidence type="ECO:0000256" key="1">
    <source>
        <dbReference type="SAM" id="SignalP"/>
    </source>
</evidence>
<feature type="signal peptide" evidence="1">
    <location>
        <begin position="1"/>
        <end position="20"/>
    </location>
</feature>
<keyword evidence="3" id="KW-1185">Reference proteome</keyword>
<proteinExistence type="predicted"/>
<name>A0A934S410_9BACT</name>
<dbReference type="EMBL" id="JAENIJ010000001">
    <property type="protein sequence ID" value="MBK1880785.1"/>
    <property type="molecule type" value="Genomic_DNA"/>
</dbReference>
<keyword evidence="1" id="KW-0732">Signal</keyword>
<dbReference type="RefSeq" id="WP_200266341.1">
    <property type="nucleotide sequence ID" value="NZ_JAENIJ010000001.1"/>
</dbReference>
<gene>
    <name evidence="2" type="ORF">JIN85_00075</name>
</gene>
<comment type="caution">
    <text evidence="2">The sequence shown here is derived from an EMBL/GenBank/DDBJ whole genome shotgun (WGS) entry which is preliminary data.</text>
</comment>